<keyword evidence="1" id="KW-0808">Transferase</keyword>
<dbReference type="Pfam" id="PF00534">
    <property type="entry name" value="Glycos_transf_1"/>
    <property type="match status" value="1"/>
</dbReference>
<reference evidence="4" key="1">
    <citation type="journal article" date="2019" name="Int. J. Syst. Evol. Microbiol.">
        <title>The Global Catalogue of Microorganisms (GCM) 10K type strain sequencing project: providing services to taxonomists for standard genome sequencing and annotation.</title>
        <authorList>
            <consortium name="The Broad Institute Genomics Platform"/>
            <consortium name="The Broad Institute Genome Sequencing Center for Infectious Disease"/>
            <person name="Wu L."/>
            <person name="Ma J."/>
        </authorList>
    </citation>
    <scope>NUCLEOTIDE SEQUENCE [LARGE SCALE GENOMIC DNA]</scope>
    <source>
        <strain evidence="4">JCM 18720</strain>
    </source>
</reference>
<sequence>MRRLFLRGGRETVYIPNGITQVGNQPPSFLTDLGVEADGYVLYAARLDPVKRLHILLQAHRQIPQSRRLPLVIAGGHCKDSDYEQSLRRNAADDVYFLGHVSQEQVHTLTRYCAVFVLPSVLEGMSNSLLAALGAGRPVLCADVEENADVVNGFRPVLFEPDNVDALSNKLQDLMLDRRRRRLLGAKLKRIASQYDWAQSAKAFLQLG</sequence>
<evidence type="ECO:0000259" key="2">
    <source>
        <dbReference type="Pfam" id="PF00534"/>
    </source>
</evidence>
<organism evidence="3 4">
    <name type="scientific">Ferrimonas gelatinilytica</name>
    <dbReference type="NCBI Taxonomy" id="1255257"/>
    <lineage>
        <taxon>Bacteria</taxon>
        <taxon>Pseudomonadati</taxon>
        <taxon>Pseudomonadota</taxon>
        <taxon>Gammaproteobacteria</taxon>
        <taxon>Alteromonadales</taxon>
        <taxon>Ferrimonadaceae</taxon>
        <taxon>Ferrimonas</taxon>
    </lineage>
</organism>
<gene>
    <name evidence="3" type="ORF">GCM10025772_24750</name>
</gene>
<dbReference type="PANTHER" id="PTHR46401:SF2">
    <property type="entry name" value="GLYCOSYLTRANSFERASE WBBK-RELATED"/>
    <property type="match status" value="1"/>
</dbReference>
<dbReference type="InterPro" id="IPR001296">
    <property type="entry name" value="Glyco_trans_1"/>
</dbReference>
<dbReference type="CDD" id="cd03801">
    <property type="entry name" value="GT4_PimA-like"/>
    <property type="match status" value="1"/>
</dbReference>
<evidence type="ECO:0000313" key="3">
    <source>
        <dbReference type="EMBL" id="GAA5193581.1"/>
    </source>
</evidence>
<comment type="caution">
    <text evidence="3">The sequence shown here is derived from an EMBL/GenBank/DDBJ whole genome shotgun (WGS) entry which is preliminary data.</text>
</comment>
<protein>
    <recommendedName>
        <fullName evidence="2">Glycosyl transferase family 1 domain-containing protein</fullName>
    </recommendedName>
</protein>
<dbReference type="SUPFAM" id="SSF53756">
    <property type="entry name" value="UDP-Glycosyltransferase/glycogen phosphorylase"/>
    <property type="match status" value="1"/>
</dbReference>
<evidence type="ECO:0000256" key="1">
    <source>
        <dbReference type="ARBA" id="ARBA00022679"/>
    </source>
</evidence>
<evidence type="ECO:0000313" key="4">
    <source>
        <dbReference type="Proteomes" id="UP001501600"/>
    </source>
</evidence>
<name>A0ABP9SCG4_9GAMM</name>
<dbReference type="PANTHER" id="PTHR46401">
    <property type="entry name" value="GLYCOSYLTRANSFERASE WBBK-RELATED"/>
    <property type="match status" value="1"/>
</dbReference>
<dbReference type="Proteomes" id="UP001501600">
    <property type="component" value="Unassembled WGS sequence"/>
</dbReference>
<accession>A0ABP9SCG4</accession>
<keyword evidence="4" id="KW-1185">Reference proteome</keyword>
<dbReference type="Gene3D" id="3.40.50.2000">
    <property type="entry name" value="Glycogen Phosphorylase B"/>
    <property type="match status" value="2"/>
</dbReference>
<dbReference type="EMBL" id="BAABLF010000025">
    <property type="protein sequence ID" value="GAA5193581.1"/>
    <property type="molecule type" value="Genomic_DNA"/>
</dbReference>
<feature type="domain" description="Glycosyl transferase family 1" evidence="2">
    <location>
        <begin position="38"/>
        <end position="184"/>
    </location>
</feature>
<proteinExistence type="predicted"/>